<dbReference type="EMBL" id="JAAGYU010000027">
    <property type="protein sequence ID" value="NEL76217.1"/>
    <property type="molecule type" value="Genomic_DNA"/>
</dbReference>
<comment type="function">
    <text evidence="2">Involved in fatty acylation of protoxin at internal lysine residues, thereby converting it to the active toxin.</text>
</comment>
<evidence type="ECO:0000313" key="4">
    <source>
        <dbReference type="Proteomes" id="UP000471082"/>
    </source>
</evidence>
<gene>
    <name evidence="3" type="ORF">G3W61_08115</name>
</gene>
<organism evidence="3 4">
    <name type="scientific">Xanthomonas perforans</name>
    <dbReference type="NCBI Taxonomy" id="442694"/>
    <lineage>
        <taxon>Bacteria</taxon>
        <taxon>Pseudomonadati</taxon>
        <taxon>Pseudomonadota</taxon>
        <taxon>Gammaproteobacteria</taxon>
        <taxon>Lysobacterales</taxon>
        <taxon>Lysobacteraceae</taxon>
        <taxon>Xanthomonas</taxon>
    </lineage>
</organism>
<comment type="caution">
    <text evidence="3">The sequence shown here is derived from an EMBL/GenBank/DDBJ whole genome shotgun (WGS) entry which is preliminary data.</text>
</comment>
<dbReference type="Proteomes" id="UP000471082">
    <property type="component" value="Unassembled WGS sequence"/>
</dbReference>
<evidence type="ECO:0000256" key="2">
    <source>
        <dbReference type="RuleBase" id="RU368102"/>
    </source>
</evidence>
<protein>
    <recommendedName>
        <fullName evidence="2">RTX toxin-activating lysine-acyltransferase</fullName>
        <ecNumber evidence="2">2.3.1.-</ecNumber>
    </recommendedName>
</protein>
<dbReference type="RefSeq" id="WP_128709832.1">
    <property type="nucleotide sequence ID" value="NZ_CP116309.1"/>
</dbReference>
<dbReference type="Pfam" id="PF02794">
    <property type="entry name" value="HlyC"/>
    <property type="match status" value="1"/>
</dbReference>
<evidence type="ECO:0000256" key="1">
    <source>
        <dbReference type="ARBA" id="ARBA00005686"/>
    </source>
</evidence>
<keyword evidence="2 3" id="KW-0012">Acyltransferase</keyword>
<sequence length="164" mass="18763">MRNISGIDKVGGVQTNSSAEFSRQVGTATSLMLQTKEYPHYALACVKVWLYPPILMRQIRFFYDYRGQPIGYVTWAFLSDDVVDKLKHDPRFILHDSEWNEGCNVWIMDFVAISGYARDLVGKLAESEFLDCALVKSARRRTDGTLGRVSNWRRRSIGEAPVHD</sequence>
<comment type="subcellular location">
    <subcellularLocation>
        <location evidence="2">Cytoplasm</location>
    </subcellularLocation>
</comment>
<proteinExistence type="inferred from homology"/>
<reference evidence="3 4" key="1">
    <citation type="submission" date="2019-11" db="EMBL/GenBank/DDBJ databases">
        <title>Genome-resolved metagenomics to study the prevalence of co-infection and intraspecific heterogeneity among plant pathogen metapopulations.</title>
        <authorList>
            <person name="Newberry E."/>
            <person name="Bhandari R."/>
            <person name="Kemble J."/>
            <person name="Sikora E."/>
            <person name="Potnis N."/>
        </authorList>
    </citation>
    <scope>NUCLEOTIDE SEQUENCE [LARGE SCALE GENOMIC DNA]</scope>
    <source>
        <strain evidence="3">Xp_Tom_Tuscaloosa_18b</strain>
    </source>
</reference>
<dbReference type="GO" id="GO:0009404">
    <property type="term" value="P:toxin metabolic process"/>
    <property type="evidence" value="ECO:0007669"/>
    <property type="project" value="UniProtKB-UniRule"/>
</dbReference>
<dbReference type="GO" id="GO:0016746">
    <property type="term" value="F:acyltransferase activity"/>
    <property type="evidence" value="ECO:0007669"/>
    <property type="project" value="UniProtKB-UniRule"/>
</dbReference>
<evidence type="ECO:0000313" key="3">
    <source>
        <dbReference type="EMBL" id="NEL76217.1"/>
    </source>
</evidence>
<name>A0A6P0F4S3_XANPE</name>
<dbReference type="InterPro" id="IPR003996">
    <property type="entry name" value="RTX_toxin-activating_protC_bac"/>
</dbReference>
<keyword evidence="2" id="KW-0204">Cytolysis</keyword>
<keyword evidence="2" id="KW-0963">Cytoplasm</keyword>
<comment type="similarity">
    <text evidence="1 2">Belongs to the RTX toxin acyltransferase family.</text>
</comment>
<keyword evidence="2 3" id="KW-0808">Transferase</keyword>
<dbReference type="GO" id="GO:0031640">
    <property type="term" value="P:killing of cells of another organism"/>
    <property type="evidence" value="ECO:0007669"/>
    <property type="project" value="UniProtKB-KW"/>
</dbReference>
<accession>A0A6P0F4S3</accession>
<dbReference type="AlphaFoldDB" id="A0A6P0F4S3"/>
<dbReference type="EC" id="2.3.1.-" evidence="2"/>
<dbReference type="GO" id="GO:0005737">
    <property type="term" value="C:cytoplasm"/>
    <property type="evidence" value="ECO:0007669"/>
    <property type="project" value="UniProtKB-SubCell"/>
</dbReference>